<keyword evidence="3" id="KW-1185">Reference proteome</keyword>
<proteinExistence type="predicted"/>
<protein>
    <submittedName>
        <fullName evidence="2">Uncharacterized protein</fullName>
    </submittedName>
</protein>
<evidence type="ECO:0000256" key="1">
    <source>
        <dbReference type="SAM" id="MobiDB-lite"/>
    </source>
</evidence>
<organism evidence="2 3">
    <name type="scientific">Desulfoluna limicola</name>
    <dbReference type="NCBI Taxonomy" id="2810562"/>
    <lineage>
        <taxon>Bacteria</taxon>
        <taxon>Pseudomonadati</taxon>
        <taxon>Thermodesulfobacteriota</taxon>
        <taxon>Desulfobacteria</taxon>
        <taxon>Desulfobacterales</taxon>
        <taxon>Desulfolunaceae</taxon>
        <taxon>Desulfoluna</taxon>
    </lineage>
</organism>
<dbReference type="EMBL" id="AP024488">
    <property type="protein sequence ID" value="BCS94841.1"/>
    <property type="molecule type" value="Genomic_DNA"/>
</dbReference>
<evidence type="ECO:0000313" key="2">
    <source>
        <dbReference type="EMBL" id="BCS94841.1"/>
    </source>
</evidence>
<dbReference type="Proteomes" id="UP001320148">
    <property type="component" value="Chromosome"/>
</dbReference>
<name>A0ABN6EYY6_9BACT</name>
<feature type="compositionally biased region" description="Basic and acidic residues" evidence="1">
    <location>
        <begin position="84"/>
        <end position="94"/>
    </location>
</feature>
<reference evidence="2 3" key="1">
    <citation type="submission" date="2021-02" db="EMBL/GenBank/DDBJ databases">
        <title>Complete genome of Desulfoluna sp. strain ASN36.</title>
        <authorList>
            <person name="Takahashi A."/>
            <person name="Kojima H."/>
            <person name="Fukui M."/>
        </authorList>
    </citation>
    <scope>NUCLEOTIDE SEQUENCE [LARGE SCALE GENOMIC DNA]</scope>
    <source>
        <strain evidence="2 3">ASN36</strain>
    </source>
</reference>
<feature type="region of interest" description="Disordered" evidence="1">
    <location>
        <begin position="1"/>
        <end position="30"/>
    </location>
</feature>
<gene>
    <name evidence="2" type="ORF">DSLASN_04730</name>
</gene>
<feature type="region of interest" description="Disordered" evidence="1">
    <location>
        <begin position="65"/>
        <end position="105"/>
    </location>
</feature>
<accession>A0ABN6EYY6</accession>
<evidence type="ECO:0000313" key="3">
    <source>
        <dbReference type="Proteomes" id="UP001320148"/>
    </source>
</evidence>
<sequence length="105" mass="12046">MPAPFVPKRASVSPRRHPDWTLMEDTSPKRRTKFPERKELEKMKENSLTRVPHTWLLVPITFKKGTNATGRGLPPLIPTKTVKNSKETSPRKNQNEPPPERGINI</sequence>